<name>A0AAD9TDM3_9ROSI</name>
<reference evidence="1" key="1">
    <citation type="journal article" date="2023" name="Plant J.">
        <title>Genome sequences and population genomics provide insights into the demographic history, inbreeding, and mutation load of two 'living fossil' tree species of Dipteronia.</title>
        <authorList>
            <person name="Feng Y."/>
            <person name="Comes H.P."/>
            <person name="Chen J."/>
            <person name="Zhu S."/>
            <person name="Lu R."/>
            <person name="Zhang X."/>
            <person name="Li P."/>
            <person name="Qiu J."/>
            <person name="Olsen K.M."/>
            <person name="Qiu Y."/>
        </authorList>
    </citation>
    <scope>NUCLEOTIDE SEQUENCE</scope>
    <source>
        <strain evidence="1">KIB01</strain>
    </source>
</reference>
<evidence type="ECO:0000313" key="1">
    <source>
        <dbReference type="EMBL" id="KAK2633822.1"/>
    </source>
</evidence>
<accession>A0AAD9TDM3</accession>
<keyword evidence="2" id="KW-1185">Reference proteome</keyword>
<protein>
    <submittedName>
        <fullName evidence="1">Uncharacterized protein</fullName>
    </submittedName>
</protein>
<evidence type="ECO:0000313" key="2">
    <source>
        <dbReference type="Proteomes" id="UP001280121"/>
    </source>
</evidence>
<dbReference type="InterPro" id="IPR010417">
    <property type="entry name" value="Embryo-specific_ATS3"/>
</dbReference>
<proteinExistence type="predicted"/>
<dbReference type="Proteomes" id="UP001280121">
    <property type="component" value="Unassembled WGS sequence"/>
</dbReference>
<dbReference type="EMBL" id="JANJYI010000009">
    <property type="protein sequence ID" value="KAK2633822.1"/>
    <property type="molecule type" value="Genomic_DNA"/>
</dbReference>
<organism evidence="1 2">
    <name type="scientific">Dipteronia dyeriana</name>
    <dbReference type="NCBI Taxonomy" id="168575"/>
    <lineage>
        <taxon>Eukaryota</taxon>
        <taxon>Viridiplantae</taxon>
        <taxon>Streptophyta</taxon>
        <taxon>Embryophyta</taxon>
        <taxon>Tracheophyta</taxon>
        <taxon>Spermatophyta</taxon>
        <taxon>Magnoliopsida</taxon>
        <taxon>eudicotyledons</taxon>
        <taxon>Gunneridae</taxon>
        <taxon>Pentapetalae</taxon>
        <taxon>rosids</taxon>
        <taxon>malvids</taxon>
        <taxon>Sapindales</taxon>
        <taxon>Sapindaceae</taxon>
        <taxon>Hippocastanoideae</taxon>
        <taxon>Acereae</taxon>
        <taxon>Dipteronia</taxon>
    </lineage>
</organism>
<dbReference type="AlphaFoldDB" id="A0AAD9TDM3"/>
<sequence length="109" mass="12964">MERSFVIHNRIAELLKKYIVNLCTDRERRRDRSCSLKVLYDKAYRILEVLYVQVETTCAYSAKTTDHISLRFSDTKGNLIILKHLKNPKLIIAPKNGRRWVPEMQHRHV</sequence>
<gene>
    <name evidence="1" type="ORF">Ddye_028614</name>
</gene>
<comment type="caution">
    <text evidence="1">The sequence shown here is derived from an EMBL/GenBank/DDBJ whole genome shotgun (WGS) entry which is preliminary data.</text>
</comment>
<dbReference type="Pfam" id="PF06232">
    <property type="entry name" value="ATS3"/>
    <property type="match status" value="1"/>
</dbReference>